<dbReference type="eggNOG" id="KOG1192">
    <property type="taxonomic scope" value="Eukaryota"/>
</dbReference>
<evidence type="ECO:0000313" key="2">
    <source>
        <dbReference type="Proteomes" id="UP000006038"/>
    </source>
</evidence>
<dbReference type="OMA" id="SSIKLWP"/>
<dbReference type="Proteomes" id="UP000006038">
    <property type="component" value="Chromosome 6"/>
</dbReference>
<dbReference type="HOGENOM" id="CLU_1631377_0_0_1"/>
<sequence>LRLTRADLGPPFDEPPAGPLWDFVCETNASTQSSKGIVVNSFVELEPLCVAAWSRLSSIKLWPVGPLCLASATARVDVPGCFDSRLAMDRPVLYVAFGSQAELSRIQLEEIAVGLDRSGLDFLWVVRSKWFNGEDRFDDRFGEKGKVVQGFIDQVGVLSHKSI</sequence>
<organism evidence="1">
    <name type="scientific">Oryza brachyantha</name>
    <name type="common">malo sina</name>
    <dbReference type="NCBI Taxonomy" id="4533"/>
    <lineage>
        <taxon>Eukaryota</taxon>
        <taxon>Viridiplantae</taxon>
        <taxon>Streptophyta</taxon>
        <taxon>Embryophyta</taxon>
        <taxon>Tracheophyta</taxon>
        <taxon>Spermatophyta</taxon>
        <taxon>Magnoliopsida</taxon>
        <taxon>Liliopsida</taxon>
        <taxon>Poales</taxon>
        <taxon>Poaceae</taxon>
        <taxon>BOP clade</taxon>
        <taxon>Oryzoideae</taxon>
        <taxon>Oryzeae</taxon>
        <taxon>Oryzinae</taxon>
        <taxon>Oryza</taxon>
    </lineage>
</organism>
<dbReference type="AlphaFoldDB" id="J3MD62"/>
<dbReference type="PANTHER" id="PTHR48045">
    <property type="entry name" value="UDP-GLYCOSYLTRANSFERASE 72B1"/>
    <property type="match status" value="1"/>
</dbReference>
<dbReference type="Gene3D" id="3.40.50.2000">
    <property type="entry name" value="Glycogen Phosphorylase B"/>
    <property type="match status" value="2"/>
</dbReference>
<evidence type="ECO:0000313" key="1">
    <source>
        <dbReference type="EnsemblPlants" id="OB06G19560.1"/>
    </source>
</evidence>
<dbReference type="EnsemblPlants" id="OB06G19560.1">
    <property type="protein sequence ID" value="OB06G19560.1"/>
    <property type="gene ID" value="OB06G19560"/>
</dbReference>
<dbReference type="SUPFAM" id="SSF53756">
    <property type="entry name" value="UDP-Glycosyltransferase/glycogen phosphorylase"/>
    <property type="match status" value="1"/>
</dbReference>
<dbReference type="STRING" id="4533.J3MD62"/>
<keyword evidence="2" id="KW-1185">Reference proteome</keyword>
<reference evidence="1" key="2">
    <citation type="submission" date="2013-04" db="UniProtKB">
        <authorList>
            <consortium name="EnsemblPlants"/>
        </authorList>
    </citation>
    <scope>IDENTIFICATION</scope>
</reference>
<accession>J3MD62</accession>
<reference evidence="1" key="1">
    <citation type="journal article" date="2013" name="Nat. Commun.">
        <title>Whole-genome sequencing of Oryza brachyantha reveals mechanisms underlying Oryza genome evolution.</title>
        <authorList>
            <person name="Chen J."/>
            <person name="Huang Q."/>
            <person name="Gao D."/>
            <person name="Wang J."/>
            <person name="Lang Y."/>
            <person name="Liu T."/>
            <person name="Li B."/>
            <person name="Bai Z."/>
            <person name="Luis Goicoechea J."/>
            <person name="Liang C."/>
            <person name="Chen C."/>
            <person name="Zhang W."/>
            <person name="Sun S."/>
            <person name="Liao Y."/>
            <person name="Zhang X."/>
            <person name="Yang L."/>
            <person name="Song C."/>
            <person name="Wang M."/>
            <person name="Shi J."/>
            <person name="Liu G."/>
            <person name="Liu J."/>
            <person name="Zhou H."/>
            <person name="Zhou W."/>
            <person name="Yu Q."/>
            <person name="An N."/>
            <person name="Chen Y."/>
            <person name="Cai Q."/>
            <person name="Wang B."/>
            <person name="Liu B."/>
            <person name="Min J."/>
            <person name="Huang Y."/>
            <person name="Wu H."/>
            <person name="Li Z."/>
            <person name="Zhang Y."/>
            <person name="Yin Y."/>
            <person name="Song W."/>
            <person name="Jiang J."/>
            <person name="Jackson S.A."/>
            <person name="Wing R.A."/>
            <person name="Wang J."/>
            <person name="Chen M."/>
        </authorList>
    </citation>
    <scope>NUCLEOTIDE SEQUENCE [LARGE SCALE GENOMIC DNA]</scope>
    <source>
        <strain evidence="1">cv. IRGC 101232</strain>
    </source>
</reference>
<dbReference type="PANTHER" id="PTHR48045:SF34">
    <property type="entry name" value="ISOFLAVONE 7-O-GLUCOSYLTRANSFERASE 1-LIKE"/>
    <property type="match status" value="1"/>
</dbReference>
<proteinExistence type="predicted"/>
<protein>
    <submittedName>
        <fullName evidence="1">Uncharacterized protein</fullName>
    </submittedName>
</protein>
<name>J3MD62_ORYBR</name>
<dbReference type="Gramene" id="OB06G19560.1">
    <property type="protein sequence ID" value="OB06G19560.1"/>
    <property type="gene ID" value="OB06G19560"/>
</dbReference>